<protein>
    <submittedName>
        <fullName evidence="2">Uncharacterized protein</fullName>
    </submittedName>
</protein>
<evidence type="ECO:0000313" key="3">
    <source>
        <dbReference type="Proteomes" id="UP000007306"/>
    </source>
</evidence>
<evidence type="ECO:0000313" key="2">
    <source>
        <dbReference type="EnsemblPlants" id="ORGLA12G0115200.1"/>
    </source>
</evidence>
<dbReference type="HOGENOM" id="CLU_3243012_0_0_1"/>
<dbReference type="EnsemblPlants" id="ORGLA12G0115200.1">
    <property type="protein sequence ID" value="ORGLA12G0115200.1"/>
    <property type="gene ID" value="ORGLA12G0115200"/>
</dbReference>
<dbReference type="Proteomes" id="UP000007306">
    <property type="component" value="Chromosome 12"/>
</dbReference>
<organism evidence="2 3">
    <name type="scientific">Oryza glaberrima</name>
    <name type="common">African rice</name>
    <dbReference type="NCBI Taxonomy" id="4538"/>
    <lineage>
        <taxon>Eukaryota</taxon>
        <taxon>Viridiplantae</taxon>
        <taxon>Streptophyta</taxon>
        <taxon>Embryophyta</taxon>
        <taxon>Tracheophyta</taxon>
        <taxon>Spermatophyta</taxon>
        <taxon>Magnoliopsida</taxon>
        <taxon>Liliopsida</taxon>
        <taxon>Poales</taxon>
        <taxon>Poaceae</taxon>
        <taxon>BOP clade</taxon>
        <taxon>Oryzoideae</taxon>
        <taxon>Oryzeae</taxon>
        <taxon>Oryzinae</taxon>
        <taxon>Oryza</taxon>
    </lineage>
</organism>
<dbReference type="AlphaFoldDB" id="I1R6J6"/>
<evidence type="ECO:0000256" key="1">
    <source>
        <dbReference type="SAM" id="MobiDB-lite"/>
    </source>
</evidence>
<proteinExistence type="predicted"/>
<accession>I1R6J6</accession>
<feature type="compositionally biased region" description="Basic and acidic residues" evidence="1">
    <location>
        <begin position="1"/>
        <end position="15"/>
    </location>
</feature>
<name>I1R6J6_ORYGL</name>
<feature type="compositionally biased region" description="Basic and acidic residues" evidence="1">
    <location>
        <begin position="29"/>
        <end position="43"/>
    </location>
</feature>
<keyword evidence="3" id="KW-1185">Reference proteome</keyword>
<sequence length="43" mass="4807">MPEHSSSDSGAEGRIKSSGPSTTARPRRERRDNPRVKGKDWVQ</sequence>
<reference evidence="2" key="1">
    <citation type="submission" date="2015-06" db="UniProtKB">
        <authorList>
            <consortium name="EnsemblPlants"/>
        </authorList>
    </citation>
    <scope>IDENTIFICATION</scope>
</reference>
<reference evidence="2 3" key="2">
    <citation type="submission" date="2018-04" db="EMBL/GenBank/DDBJ databases">
        <title>OglaRS2 (Oryza glaberrima Reference Sequence Version 2).</title>
        <authorList>
            <person name="Zhang J."/>
            <person name="Kudrna D."/>
            <person name="Lee S."/>
            <person name="Talag J."/>
            <person name="Rajasekar S."/>
            <person name="Wing R.A."/>
        </authorList>
    </citation>
    <scope>NUCLEOTIDE SEQUENCE [LARGE SCALE GENOMIC DNA]</scope>
    <source>
        <strain evidence="2 3">cv. IRGC 96717</strain>
    </source>
</reference>
<dbReference type="Gramene" id="ORGLA12G0115200.1">
    <property type="protein sequence ID" value="ORGLA12G0115200.1"/>
    <property type="gene ID" value="ORGLA12G0115200"/>
</dbReference>
<feature type="region of interest" description="Disordered" evidence="1">
    <location>
        <begin position="1"/>
        <end position="43"/>
    </location>
</feature>